<name>A0A2N2E3S8_9BACT</name>
<feature type="transmembrane region" description="Helical" evidence="1">
    <location>
        <begin position="63"/>
        <end position="84"/>
    </location>
</feature>
<keyword evidence="1" id="KW-0472">Membrane</keyword>
<evidence type="ECO:0000313" key="3">
    <source>
        <dbReference type="Proteomes" id="UP000233325"/>
    </source>
</evidence>
<evidence type="ECO:0000313" key="2">
    <source>
        <dbReference type="EMBL" id="PKM89395.1"/>
    </source>
</evidence>
<dbReference type="Proteomes" id="UP000233325">
    <property type="component" value="Unassembled WGS sequence"/>
</dbReference>
<keyword evidence="1" id="KW-1133">Transmembrane helix</keyword>
<organism evidence="2 3">
    <name type="scientific">Candidatus Falkowbacteria bacterium HGW-Falkowbacteria-2</name>
    <dbReference type="NCBI Taxonomy" id="2013769"/>
    <lineage>
        <taxon>Bacteria</taxon>
        <taxon>Candidatus Falkowiibacteriota</taxon>
    </lineage>
</organism>
<comment type="caution">
    <text evidence="2">The sequence shown here is derived from an EMBL/GenBank/DDBJ whole genome shotgun (WGS) entry which is preliminary data.</text>
</comment>
<dbReference type="EMBL" id="PHAH01000001">
    <property type="protein sequence ID" value="PKM89395.1"/>
    <property type="molecule type" value="Genomic_DNA"/>
</dbReference>
<keyword evidence="1" id="KW-0812">Transmembrane</keyword>
<reference evidence="2 3" key="1">
    <citation type="journal article" date="2017" name="ISME J.">
        <title>Potential for microbial H2 and metal transformations associated with novel bacteria and archaea in deep terrestrial subsurface sediments.</title>
        <authorList>
            <person name="Hernsdorf A.W."/>
            <person name="Amano Y."/>
            <person name="Miyakawa K."/>
            <person name="Ise K."/>
            <person name="Suzuki Y."/>
            <person name="Anantharaman K."/>
            <person name="Probst A."/>
            <person name="Burstein D."/>
            <person name="Thomas B.C."/>
            <person name="Banfield J.F."/>
        </authorList>
    </citation>
    <scope>NUCLEOTIDE SEQUENCE [LARGE SCALE GENOMIC DNA]</scope>
    <source>
        <strain evidence="2">HGW-Falkowbacteria-2</strain>
    </source>
</reference>
<protein>
    <recommendedName>
        <fullName evidence="4">DUF5667 domain-containing protein</fullName>
    </recommendedName>
</protein>
<sequence>MTENNFIKQLKDLKKITPDSAWLKSNREILLSQISNSGVKELSVWKRILIDARSFTMTVSQPALVLGALLLFATGASAFGHLAFNRAKPDESLYIARIISEKAKLSTVFNNEEKAKLEVKFAADHAEAITEVLSRTEEGAHNEVKVAELNKNFDREINTVRARIAAIQKTAIAPEVSDSAVSEDGIIISAGTEKDGAGLQLSINNGTVTPTTTATSSATGTLEVKTEPVKDVKAANEILDEAKTLFDNKEYNGAMEKIKEVRELIK</sequence>
<dbReference type="AlphaFoldDB" id="A0A2N2E3S8"/>
<accession>A0A2N2E3S8</accession>
<evidence type="ECO:0000256" key="1">
    <source>
        <dbReference type="SAM" id="Phobius"/>
    </source>
</evidence>
<proteinExistence type="predicted"/>
<evidence type="ECO:0008006" key="4">
    <source>
        <dbReference type="Google" id="ProtNLM"/>
    </source>
</evidence>
<gene>
    <name evidence="2" type="ORF">CVU83_00030</name>
</gene>